<comment type="caution">
    <text evidence="1">The sequence shown here is derived from an EMBL/GenBank/DDBJ whole genome shotgun (WGS) entry which is preliminary data.</text>
</comment>
<evidence type="ECO:0000313" key="2">
    <source>
        <dbReference type="Proteomes" id="UP001186974"/>
    </source>
</evidence>
<name>A0ACC3DUA4_9PEZI</name>
<sequence>MSIPHDASSPFLNLPAELRNTIYKYVVVQDGIIRIDQANVMIVAWIKDPLLLSILQEHRARKRAKAVRRAKQPGTCCVSRQVRSESLPICLAENRFYIENPTFKDHIATSWLRHSSCAMHLSRVRVVLPLNDVGDWLFWFPCAVDVSLNARRTDIEVVVDGLLTEESENLLRHLVKQILTERSTTQLSGQNVVALVRKMWHTFDNESNTRTLKMQRSVADGHRLRSRWWLIHPL</sequence>
<evidence type="ECO:0000313" key="1">
    <source>
        <dbReference type="EMBL" id="KAK3080241.1"/>
    </source>
</evidence>
<protein>
    <submittedName>
        <fullName evidence="1">Uncharacterized protein</fullName>
    </submittedName>
</protein>
<proteinExistence type="predicted"/>
<gene>
    <name evidence="1" type="ORF">LTS18_002761</name>
</gene>
<reference evidence="1" key="1">
    <citation type="submission" date="2024-09" db="EMBL/GenBank/DDBJ databases">
        <title>Black Yeasts Isolated from many extreme environments.</title>
        <authorList>
            <person name="Coleine C."/>
            <person name="Stajich J.E."/>
            <person name="Selbmann L."/>
        </authorList>
    </citation>
    <scope>NUCLEOTIDE SEQUENCE</scope>
    <source>
        <strain evidence="1">CCFEE 5737</strain>
    </source>
</reference>
<organism evidence="1 2">
    <name type="scientific">Coniosporium uncinatum</name>
    <dbReference type="NCBI Taxonomy" id="93489"/>
    <lineage>
        <taxon>Eukaryota</taxon>
        <taxon>Fungi</taxon>
        <taxon>Dikarya</taxon>
        <taxon>Ascomycota</taxon>
        <taxon>Pezizomycotina</taxon>
        <taxon>Dothideomycetes</taxon>
        <taxon>Dothideomycetes incertae sedis</taxon>
        <taxon>Coniosporium</taxon>
    </lineage>
</organism>
<keyword evidence="2" id="KW-1185">Reference proteome</keyword>
<dbReference type="Proteomes" id="UP001186974">
    <property type="component" value="Unassembled WGS sequence"/>
</dbReference>
<dbReference type="EMBL" id="JAWDJW010000664">
    <property type="protein sequence ID" value="KAK3080241.1"/>
    <property type="molecule type" value="Genomic_DNA"/>
</dbReference>
<accession>A0ACC3DUA4</accession>